<dbReference type="RefSeq" id="WP_378612529.1">
    <property type="nucleotide sequence ID" value="NZ_JBHSAX010000013.1"/>
</dbReference>
<gene>
    <name evidence="1" type="ORF">ACFO0B_12295</name>
</gene>
<evidence type="ECO:0000313" key="1">
    <source>
        <dbReference type="EMBL" id="MFC3962766.1"/>
    </source>
</evidence>
<accession>A0ABV8DT63</accession>
<proteinExistence type="predicted"/>
<organism evidence="1 2">
    <name type="scientific">Nocardia jiangsuensis</name>
    <dbReference type="NCBI Taxonomy" id="1691563"/>
    <lineage>
        <taxon>Bacteria</taxon>
        <taxon>Bacillati</taxon>
        <taxon>Actinomycetota</taxon>
        <taxon>Actinomycetes</taxon>
        <taxon>Mycobacteriales</taxon>
        <taxon>Nocardiaceae</taxon>
        <taxon>Nocardia</taxon>
    </lineage>
</organism>
<comment type="caution">
    <text evidence="1">The sequence shown here is derived from an EMBL/GenBank/DDBJ whole genome shotgun (WGS) entry which is preliminary data.</text>
</comment>
<name>A0ABV8DT63_9NOCA</name>
<dbReference type="Proteomes" id="UP001595696">
    <property type="component" value="Unassembled WGS sequence"/>
</dbReference>
<dbReference type="EMBL" id="JBHSAX010000013">
    <property type="protein sequence ID" value="MFC3962766.1"/>
    <property type="molecule type" value="Genomic_DNA"/>
</dbReference>
<sequence length="86" mass="10105">MSPTHPGPAIGDLPVKYVVAPMQWQHPWQRWHDLDGHCPHGRTRRQLDTLLRAVACENRRRTLRDADTEDQRRDTAYLRRAQAQLN</sequence>
<reference evidence="2" key="1">
    <citation type="journal article" date="2019" name="Int. J. Syst. Evol. Microbiol.">
        <title>The Global Catalogue of Microorganisms (GCM) 10K type strain sequencing project: providing services to taxonomists for standard genome sequencing and annotation.</title>
        <authorList>
            <consortium name="The Broad Institute Genomics Platform"/>
            <consortium name="The Broad Institute Genome Sequencing Center for Infectious Disease"/>
            <person name="Wu L."/>
            <person name="Ma J."/>
        </authorList>
    </citation>
    <scope>NUCLEOTIDE SEQUENCE [LARGE SCALE GENOMIC DNA]</scope>
    <source>
        <strain evidence="2">CGMCC 4.7330</strain>
    </source>
</reference>
<keyword evidence="2" id="KW-1185">Reference proteome</keyword>
<protein>
    <submittedName>
        <fullName evidence="1">Uncharacterized protein</fullName>
    </submittedName>
</protein>
<evidence type="ECO:0000313" key="2">
    <source>
        <dbReference type="Proteomes" id="UP001595696"/>
    </source>
</evidence>